<protein>
    <recommendedName>
        <fullName evidence="3">Carboxymuconolactone decarboxylase-like domain-containing protein</fullName>
    </recommendedName>
</protein>
<evidence type="ECO:0000313" key="2">
    <source>
        <dbReference type="Proteomes" id="UP000321291"/>
    </source>
</evidence>
<dbReference type="Proteomes" id="UP000321291">
    <property type="component" value="Chromosome"/>
</dbReference>
<evidence type="ECO:0008006" key="3">
    <source>
        <dbReference type="Google" id="ProtNLM"/>
    </source>
</evidence>
<dbReference type="PANTHER" id="PTHR35446:SF2">
    <property type="entry name" value="CARBOXYMUCONOLACTONE DECARBOXYLASE-LIKE DOMAIN-CONTAINING PROTEIN"/>
    <property type="match status" value="1"/>
</dbReference>
<dbReference type="AlphaFoldDB" id="A0A5B8VT19"/>
<dbReference type="PANTHER" id="PTHR35446">
    <property type="entry name" value="SI:CH211-175M2.5"/>
    <property type="match status" value="1"/>
</dbReference>
<dbReference type="KEGG" id="agi:FSB73_18105"/>
<accession>A0A5B8VT19</accession>
<name>A0A5B8VT19_9BACT</name>
<proteinExistence type="predicted"/>
<keyword evidence="2" id="KW-1185">Reference proteome</keyword>
<dbReference type="EMBL" id="CP042434">
    <property type="protein sequence ID" value="QEC73298.1"/>
    <property type="molecule type" value="Genomic_DNA"/>
</dbReference>
<dbReference type="OrthoDB" id="9808310at2"/>
<dbReference type="RefSeq" id="WP_146785405.1">
    <property type="nucleotide sequence ID" value="NZ_CP042434.1"/>
</dbReference>
<evidence type="ECO:0000313" key="1">
    <source>
        <dbReference type="EMBL" id="QEC73298.1"/>
    </source>
</evidence>
<sequence length="308" mass="34068">MRLKKVEQGEGLFRKLLIIFISIVSGMRLPDAARIVMYHRDFYGKPMTMWTQAAMRGESRWSVGERELFAALTAKWNSCPFCINAHGTIASLVLNKTLVKELLDGSHPPNLPPKLRIILDFLEILAKTPDELTKEQIVAVLQNGISTQEFEDAVAVVALFSITVRCANALNFAALSDEDQIRAAKRMLAQGYVFGKDKMDGHPDHPALAEELRSRVLERPRLTDISLRQAIASRATGGAAVAEPIYDHLAQQVGQYSYKITDEQIEKVVQKTGSEKATFELITAAAVGAGLYRWDKGLSILQEANGSS</sequence>
<reference evidence="1 2" key="1">
    <citation type="journal article" date="2017" name="Int. J. Syst. Evol. Microbiol.">
        <title>Arachidicoccus ginsenosidivorans sp. nov., with ginsenoside-converting activity isolated from ginseng cultivating soil.</title>
        <authorList>
            <person name="Siddiqi M.Z."/>
            <person name="Aslam Z."/>
            <person name="Im W.T."/>
        </authorList>
    </citation>
    <scope>NUCLEOTIDE SEQUENCE [LARGE SCALE GENOMIC DNA]</scope>
    <source>
        <strain evidence="1 2">Gsoil 809</strain>
    </source>
</reference>
<gene>
    <name evidence="1" type="ORF">FSB73_18105</name>
</gene>
<dbReference type="InterPro" id="IPR029032">
    <property type="entry name" value="AhpD-like"/>
</dbReference>
<organism evidence="1 2">
    <name type="scientific">Arachidicoccus ginsenosidivorans</name>
    <dbReference type="NCBI Taxonomy" id="496057"/>
    <lineage>
        <taxon>Bacteria</taxon>
        <taxon>Pseudomonadati</taxon>
        <taxon>Bacteroidota</taxon>
        <taxon>Chitinophagia</taxon>
        <taxon>Chitinophagales</taxon>
        <taxon>Chitinophagaceae</taxon>
        <taxon>Arachidicoccus</taxon>
    </lineage>
</organism>
<dbReference type="Gene3D" id="1.20.1290.10">
    <property type="entry name" value="AhpD-like"/>
    <property type="match status" value="1"/>
</dbReference>
<dbReference type="SUPFAM" id="SSF69118">
    <property type="entry name" value="AhpD-like"/>
    <property type="match status" value="1"/>
</dbReference>